<dbReference type="Proteomes" id="UP000218022">
    <property type="component" value="Unassembled WGS sequence"/>
</dbReference>
<evidence type="ECO:0000313" key="3">
    <source>
        <dbReference type="Proteomes" id="UP000218022"/>
    </source>
</evidence>
<proteinExistence type="predicted"/>
<feature type="compositionally biased region" description="Polar residues" evidence="1">
    <location>
        <begin position="91"/>
        <end position="100"/>
    </location>
</feature>
<feature type="region of interest" description="Disordered" evidence="1">
    <location>
        <begin position="131"/>
        <end position="154"/>
    </location>
</feature>
<organism evidence="2 3">
    <name type="scientific">Paraburkholderia acidicola</name>
    <dbReference type="NCBI Taxonomy" id="1912599"/>
    <lineage>
        <taxon>Bacteria</taxon>
        <taxon>Pseudomonadati</taxon>
        <taxon>Pseudomonadota</taxon>
        <taxon>Betaproteobacteria</taxon>
        <taxon>Burkholderiales</taxon>
        <taxon>Burkholderiaceae</taxon>
        <taxon>Paraburkholderia</taxon>
    </lineage>
</organism>
<feature type="compositionally biased region" description="Polar residues" evidence="1">
    <location>
        <begin position="46"/>
        <end position="57"/>
    </location>
</feature>
<dbReference type="AlphaFoldDB" id="A0A2A4ESB9"/>
<evidence type="ECO:0000313" key="2">
    <source>
        <dbReference type="EMBL" id="PCE23735.1"/>
    </source>
</evidence>
<comment type="caution">
    <text evidence="2">The sequence shown here is derived from an EMBL/GenBank/DDBJ whole genome shotgun (WGS) entry which is preliminary data.</text>
</comment>
<gene>
    <name evidence="2" type="ORF">BWP39_29080</name>
</gene>
<feature type="region of interest" description="Disordered" evidence="1">
    <location>
        <begin position="1"/>
        <end position="109"/>
    </location>
</feature>
<feature type="region of interest" description="Disordered" evidence="1">
    <location>
        <begin position="173"/>
        <end position="201"/>
    </location>
</feature>
<dbReference type="EMBL" id="MTZV01000006">
    <property type="protein sequence ID" value="PCE23735.1"/>
    <property type="molecule type" value="Genomic_DNA"/>
</dbReference>
<feature type="compositionally biased region" description="Basic and acidic residues" evidence="1">
    <location>
        <begin position="18"/>
        <end position="32"/>
    </location>
</feature>
<protein>
    <submittedName>
        <fullName evidence="2">Uncharacterized protein</fullName>
    </submittedName>
</protein>
<accession>A0A2A4ESB9</accession>
<evidence type="ECO:0000256" key="1">
    <source>
        <dbReference type="SAM" id="MobiDB-lite"/>
    </source>
</evidence>
<sequence length="295" mass="31070">MNPLGNLGTGPLAVMRTEPVRSDDADDQRESNQKQLAWQRAMEQAGMTTLLESSAGSDANGGAKMSYAAGGGSPFSGADKPAADVLRERAGSSSPQSAGDLSNEGAAGAVDAQGAETAYGRVLSSSQDHAGALTASPYDTDLTSTSRQAGPAEESVVWAASPMIALRRLHAAETPADRTQAEPAEDAGQTRRGATDIDDTQPHAAQSGMRLYAEWSGDDVRIWLGADRTEAPAVVPLVSRLRQWLAGHGVRLLGVICNGRTVEQRDNASFHEQRLADTDDFFAAPQPHSHLKELP</sequence>
<feature type="compositionally biased region" description="Basic and acidic residues" evidence="1">
    <location>
        <begin position="81"/>
        <end position="90"/>
    </location>
</feature>
<reference evidence="2 3" key="1">
    <citation type="submission" date="2017-01" db="EMBL/GenBank/DDBJ databases">
        <title>Whole-Genome Shotgun Sequencing of Two beta-Proteobacterial Species in Search of the Bulgecin Biosynthetic Cluster.</title>
        <authorList>
            <person name="Horsman M.E."/>
            <person name="Marous D.R."/>
            <person name="Li R."/>
            <person name="Oliver R.A."/>
            <person name="Byun B."/>
            <person name="Emrich S.J."/>
            <person name="Boggess B."/>
            <person name="Townsend C.A."/>
            <person name="Mobashery S."/>
        </authorList>
    </citation>
    <scope>NUCLEOTIDE SEQUENCE [LARGE SCALE GENOMIC DNA]</scope>
    <source>
        <strain evidence="2 3">ATCC 31363</strain>
    </source>
</reference>
<name>A0A2A4ESB9_9BURK</name>